<reference evidence="1" key="1">
    <citation type="journal article" date="2015" name="Genome Biol. Evol.">
        <title>Organellar Genomes of White Spruce (Picea glauca): Assembly and Annotation.</title>
        <authorList>
            <person name="Jackman S.D."/>
            <person name="Warren R.L."/>
            <person name="Gibb E.A."/>
            <person name="Vandervalk B.P."/>
            <person name="Mohamadi H."/>
            <person name="Chu J."/>
            <person name="Raymond A."/>
            <person name="Pleasance S."/>
            <person name="Coope R."/>
            <person name="Wildung M.R."/>
            <person name="Ritland C.E."/>
            <person name="Bousquet J."/>
            <person name="Jones S.J."/>
            <person name="Bohlmann J."/>
            <person name="Birol I."/>
        </authorList>
    </citation>
    <scope>NUCLEOTIDE SEQUENCE [LARGE SCALE GENOMIC DNA]</scope>
    <source>
        <tissue evidence="1">Flushing bud</tissue>
    </source>
</reference>
<keyword evidence="1" id="KW-0496">Mitochondrion</keyword>
<gene>
    <name evidence="1" type="ORF">ABT39_MTgene856</name>
</gene>
<dbReference type="EMBL" id="LKAM01000001">
    <property type="protein sequence ID" value="KUM51010.1"/>
    <property type="molecule type" value="Genomic_DNA"/>
</dbReference>
<geneLocation type="mitochondrion" evidence="1"/>
<proteinExistence type="predicted"/>
<name>A0A101M4T6_PICGL</name>
<dbReference type="AlphaFoldDB" id="A0A101M4T6"/>
<comment type="caution">
    <text evidence="1">The sequence shown here is derived from an EMBL/GenBank/DDBJ whole genome shotgun (WGS) entry which is preliminary data.</text>
</comment>
<protein>
    <submittedName>
        <fullName evidence="1">Uncharacterized protein</fullName>
    </submittedName>
</protein>
<accession>A0A101M4T6</accession>
<sequence length="72" mass="8341">MVILLSQIEVILSLICRKVILFRLLFCLLLKVIPVSCREHNVRQFMFWFITDSPERGSRTINIAFLAYTPGG</sequence>
<organism evidence="1">
    <name type="scientific">Picea glauca</name>
    <name type="common">White spruce</name>
    <name type="synonym">Pinus glauca</name>
    <dbReference type="NCBI Taxonomy" id="3330"/>
    <lineage>
        <taxon>Eukaryota</taxon>
        <taxon>Viridiplantae</taxon>
        <taxon>Streptophyta</taxon>
        <taxon>Embryophyta</taxon>
        <taxon>Tracheophyta</taxon>
        <taxon>Spermatophyta</taxon>
        <taxon>Pinopsida</taxon>
        <taxon>Pinidae</taxon>
        <taxon>Conifers I</taxon>
        <taxon>Pinales</taxon>
        <taxon>Pinaceae</taxon>
        <taxon>Picea</taxon>
    </lineage>
</organism>
<evidence type="ECO:0000313" key="1">
    <source>
        <dbReference type="EMBL" id="KUM51010.1"/>
    </source>
</evidence>